<feature type="compositionally biased region" description="Low complexity" evidence="10">
    <location>
        <begin position="462"/>
        <end position="480"/>
    </location>
</feature>
<dbReference type="PANTHER" id="PTHR47963:SF5">
    <property type="entry name" value="DEAD-BOX ATP-DEPENDENT RNA HELICASE CSHA"/>
    <property type="match status" value="1"/>
</dbReference>
<evidence type="ECO:0000256" key="10">
    <source>
        <dbReference type="SAM" id="MobiDB-lite"/>
    </source>
</evidence>
<feature type="compositionally biased region" description="Gly residues" evidence="10">
    <location>
        <begin position="442"/>
        <end position="461"/>
    </location>
</feature>
<comment type="caution">
    <text evidence="14">The sequence shown here is derived from an EMBL/GenBank/DDBJ whole genome shotgun (WGS) entry which is preliminary data.</text>
</comment>
<dbReference type="CDD" id="cd00268">
    <property type="entry name" value="DEADc"/>
    <property type="match status" value="1"/>
</dbReference>
<evidence type="ECO:0000256" key="9">
    <source>
        <dbReference type="PROSITE-ProRule" id="PRU00552"/>
    </source>
</evidence>
<dbReference type="InterPro" id="IPR011545">
    <property type="entry name" value="DEAD/DEAH_box_helicase_dom"/>
</dbReference>
<dbReference type="InterPro" id="IPR001650">
    <property type="entry name" value="Helicase_C-like"/>
</dbReference>
<dbReference type="PROSITE" id="PS00039">
    <property type="entry name" value="DEAD_ATP_HELICASE"/>
    <property type="match status" value="1"/>
</dbReference>
<comment type="catalytic activity">
    <reaction evidence="8">
        <text>ATP + H2O = ADP + phosphate + H(+)</text>
        <dbReference type="Rhea" id="RHEA:13065"/>
        <dbReference type="ChEBI" id="CHEBI:15377"/>
        <dbReference type="ChEBI" id="CHEBI:15378"/>
        <dbReference type="ChEBI" id="CHEBI:30616"/>
        <dbReference type="ChEBI" id="CHEBI:43474"/>
        <dbReference type="ChEBI" id="CHEBI:456216"/>
        <dbReference type="EC" id="3.6.4.13"/>
    </reaction>
</comment>
<reference evidence="15" key="1">
    <citation type="journal article" date="2019" name="Int. J. Syst. Evol. Microbiol.">
        <title>The Global Catalogue of Microorganisms (GCM) 10K type strain sequencing project: providing services to taxonomists for standard genome sequencing and annotation.</title>
        <authorList>
            <consortium name="The Broad Institute Genomics Platform"/>
            <consortium name="The Broad Institute Genome Sequencing Center for Infectious Disease"/>
            <person name="Wu L."/>
            <person name="Ma J."/>
        </authorList>
    </citation>
    <scope>NUCLEOTIDE SEQUENCE [LARGE SCALE GENOMIC DNA]</scope>
    <source>
        <strain evidence="15">CCM 320</strain>
    </source>
</reference>
<evidence type="ECO:0000259" key="13">
    <source>
        <dbReference type="PROSITE" id="PS51195"/>
    </source>
</evidence>
<feature type="domain" description="Helicase ATP-binding" evidence="11">
    <location>
        <begin position="33"/>
        <end position="203"/>
    </location>
</feature>
<dbReference type="SUPFAM" id="SSF52540">
    <property type="entry name" value="P-loop containing nucleoside triphosphate hydrolases"/>
    <property type="match status" value="1"/>
</dbReference>
<feature type="short sequence motif" description="Q motif" evidence="9">
    <location>
        <begin position="2"/>
        <end position="30"/>
    </location>
</feature>
<protein>
    <recommendedName>
        <fullName evidence="8">DEAD-box ATP-dependent RNA helicase CshA</fullName>
        <ecNumber evidence="8">3.6.4.13</ecNumber>
    </recommendedName>
</protein>
<dbReference type="InterPro" id="IPR044742">
    <property type="entry name" value="DEAD/DEAH_RhlB"/>
</dbReference>
<organism evidence="14 15">
    <name type="scientific">Planomicrobium okeanokoites</name>
    <name type="common">Planococcus okeanokoites</name>
    <name type="synonym">Flavobacterium okeanokoites</name>
    <dbReference type="NCBI Taxonomy" id="244"/>
    <lineage>
        <taxon>Bacteria</taxon>
        <taxon>Bacillati</taxon>
        <taxon>Bacillota</taxon>
        <taxon>Bacilli</taxon>
        <taxon>Bacillales</taxon>
        <taxon>Caryophanaceae</taxon>
        <taxon>Planomicrobium</taxon>
    </lineage>
</organism>
<evidence type="ECO:0000256" key="2">
    <source>
        <dbReference type="ARBA" id="ARBA00022741"/>
    </source>
</evidence>
<evidence type="ECO:0000256" key="4">
    <source>
        <dbReference type="ARBA" id="ARBA00022806"/>
    </source>
</evidence>
<dbReference type="Pfam" id="PF00270">
    <property type="entry name" value="DEAD"/>
    <property type="match status" value="1"/>
</dbReference>
<dbReference type="InterPro" id="IPR027417">
    <property type="entry name" value="P-loop_NTPase"/>
</dbReference>
<dbReference type="PANTHER" id="PTHR47963">
    <property type="entry name" value="DEAD-BOX ATP-DEPENDENT RNA HELICASE 47, MITOCHONDRIAL"/>
    <property type="match status" value="1"/>
</dbReference>
<evidence type="ECO:0000256" key="1">
    <source>
        <dbReference type="ARBA" id="ARBA00022490"/>
    </source>
</evidence>
<dbReference type="SMART" id="SM00487">
    <property type="entry name" value="DEXDc"/>
    <property type="match status" value="1"/>
</dbReference>
<dbReference type="RefSeq" id="WP_117313410.1">
    <property type="nucleotide sequence ID" value="NZ_FWYH01000009.1"/>
</dbReference>
<dbReference type="CDD" id="cd18787">
    <property type="entry name" value="SF2_C_DEAD"/>
    <property type="match status" value="1"/>
</dbReference>
<dbReference type="Pfam" id="PF00271">
    <property type="entry name" value="Helicase_C"/>
    <property type="match status" value="1"/>
</dbReference>
<name>A0ABV7KJ59_PLAOK</name>
<keyword evidence="2 8" id="KW-0547">Nucleotide-binding</keyword>
<dbReference type="InterPro" id="IPR014001">
    <property type="entry name" value="Helicase_ATP-bd"/>
</dbReference>
<dbReference type="InterPro" id="IPR000629">
    <property type="entry name" value="RNA-helicase_DEAD-box_CS"/>
</dbReference>
<evidence type="ECO:0000256" key="8">
    <source>
        <dbReference type="HAMAP-Rule" id="MF_01493"/>
    </source>
</evidence>
<dbReference type="InterPro" id="IPR030880">
    <property type="entry name" value="DEAD_helicase_CshA"/>
</dbReference>
<dbReference type="EC" id="3.6.4.13" evidence="8"/>
<feature type="domain" description="Helicase C-terminal" evidence="12">
    <location>
        <begin position="214"/>
        <end position="374"/>
    </location>
</feature>
<evidence type="ECO:0000313" key="15">
    <source>
        <dbReference type="Proteomes" id="UP001595625"/>
    </source>
</evidence>
<comment type="similarity">
    <text evidence="8">Belongs to the DEAD box helicase family. CshA subfamily.</text>
</comment>
<dbReference type="SMART" id="SM00490">
    <property type="entry name" value="HELICc"/>
    <property type="match status" value="1"/>
</dbReference>
<dbReference type="PROSITE" id="PS51194">
    <property type="entry name" value="HELICASE_CTER"/>
    <property type="match status" value="1"/>
</dbReference>
<evidence type="ECO:0000256" key="3">
    <source>
        <dbReference type="ARBA" id="ARBA00022801"/>
    </source>
</evidence>
<evidence type="ECO:0000256" key="6">
    <source>
        <dbReference type="ARBA" id="ARBA00022884"/>
    </source>
</evidence>
<accession>A0ABV7KJ59</accession>
<comment type="subcellular location">
    <subcellularLocation>
        <location evidence="8">Cytoplasm</location>
    </subcellularLocation>
</comment>
<dbReference type="PROSITE" id="PS51192">
    <property type="entry name" value="HELICASE_ATP_BIND_1"/>
    <property type="match status" value="1"/>
</dbReference>
<keyword evidence="7 8" id="KW-0346">Stress response</keyword>
<dbReference type="HAMAP" id="MF_01493">
    <property type="entry name" value="DEAD_helicase_CshA"/>
    <property type="match status" value="1"/>
</dbReference>
<feature type="region of interest" description="Disordered" evidence="10">
    <location>
        <begin position="426"/>
        <end position="504"/>
    </location>
</feature>
<keyword evidence="6 8" id="KW-0694">RNA-binding</keyword>
<proteinExistence type="inferred from homology"/>
<evidence type="ECO:0000313" key="14">
    <source>
        <dbReference type="EMBL" id="MFC3209477.1"/>
    </source>
</evidence>
<keyword evidence="5 8" id="KW-0067">ATP-binding</keyword>
<dbReference type="PROSITE" id="PS51195">
    <property type="entry name" value="Q_MOTIF"/>
    <property type="match status" value="1"/>
</dbReference>
<dbReference type="Proteomes" id="UP001595625">
    <property type="component" value="Unassembled WGS sequence"/>
</dbReference>
<evidence type="ECO:0000256" key="7">
    <source>
        <dbReference type="ARBA" id="ARBA00023016"/>
    </source>
</evidence>
<keyword evidence="15" id="KW-1185">Reference proteome</keyword>
<sequence>MVKFSELNISETTLKSVRRMGFEEATPIQEGTIRLGMEGKDIIGQAQTGTGKTTAFGIPLIEKIDTKDGNVQGLIIAPTRELAIQVSEELYRLGQDKNVRILSVYGGQEIGRQIRALKNRPQIIVGTPGRLLDHINRRTLKLDNVNTLILDEADEMLNMGFIEDIQTIMSSVPETRQTLLFSATMPDAIRRIAEKFMKTPEIVKIKSKEMTVENIEQFYVKSVEREKFDVLSRLLNVQQPELAIIFGRTKRRVDELAKALNIRGYVAEGIHGDLSQAKRMSVLKQFKAGKVDILVATDVAARGLDISGVSHVYNFDIPQDPESYVHRIGRTGRAGKKGVAVTFVTPREMGYLSIVERTTKKKMEALVPPTADEAVLGQKRVAMEQLIEMTDKNNLGDYRDFATQMLEKHDAVDLIAAALKTLTKEPEDVPVSISEERPLPSRGGGGYKGKGGRSSGGGGYKGNRSSGSGRPASRGASSGASRRREGGSGGSGGGRPGRTRRHES</sequence>
<evidence type="ECO:0000259" key="11">
    <source>
        <dbReference type="PROSITE" id="PS51192"/>
    </source>
</evidence>
<dbReference type="InterPro" id="IPR014014">
    <property type="entry name" value="RNA_helicase_DEAD_Q_motif"/>
</dbReference>
<evidence type="ECO:0000259" key="12">
    <source>
        <dbReference type="PROSITE" id="PS51194"/>
    </source>
</evidence>
<dbReference type="GO" id="GO:0016787">
    <property type="term" value="F:hydrolase activity"/>
    <property type="evidence" value="ECO:0007669"/>
    <property type="project" value="UniProtKB-KW"/>
</dbReference>
<feature type="domain" description="DEAD-box RNA helicase Q" evidence="13">
    <location>
        <begin position="2"/>
        <end position="30"/>
    </location>
</feature>
<dbReference type="InterPro" id="IPR050547">
    <property type="entry name" value="DEAD_box_RNA_helicases"/>
</dbReference>
<gene>
    <name evidence="8" type="primary">cshA</name>
    <name evidence="14" type="ORF">ACFOEJ_00130</name>
</gene>
<dbReference type="Gene3D" id="3.40.50.300">
    <property type="entry name" value="P-loop containing nucleotide triphosphate hydrolases"/>
    <property type="match status" value="2"/>
</dbReference>
<feature type="compositionally biased region" description="Gly residues" evidence="10">
    <location>
        <begin position="487"/>
        <end position="496"/>
    </location>
</feature>
<dbReference type="EMBL" id="JBHRUJ010000001">
    <property type="protein sequence ID" value="MFC3209477.1"/>
    <property type="molecule type" value="Genomic_DNA"/>
</dbReference>
<keyword evidence="3 8" id="KW-0378">Hydrolase</keyword>
<comment type="subunit">
    <text evidence="8">Oligomerizes, may be a member of the RNA degradosome.</text>
</comment>
<keyword evidence="4 8" id="KW-0347">Helicase</keyword>
<dbReference type="GO" id="GO:0004386">
    <property type="term" value="F:helicase activity"/>
    <property type="evidence" value="ECO:0007669"/>
    <property type="project" value="UniProtKB-KW"/>
</dbReference>
<evidence type="ECO:0000256" key="5">
    <source>
        <dbReference type="ARBA" id="ARBA00022840"/>
    </source>
</evidence>
<comment type="function">
    <text evidence="8">DEAD-box RNA helicase possibly involved in RNA degradation. Unwinds dsRNA in both 5'- and 3'-directions, has RNA-dependent ATPase activity.</text>
</comment>
<keyword evidence="1 8" id="KW-0963">Cytoplasm</keyword>